<proteinExistence type="inferred from homology"/>
<evidence type="ECO:0000259" key="2">
    <source>
        <dbReference type="Pfam" id="PF03795"/>
    </source>
</evidence>
<dbReference type="InterPro" id="IPR005545">
    <property type="entry name" value="YCII"/>
</dbReference>
<dbReference type="EMBL" id="CP071060">
    <property type="protein sequence ID" value="QSI76429.1"/>
    <property type="molecule type" value="Genomic_DNA"/>
</dbReference>
<dbReference type="Gene3D" id="3.30.70.1060">
    <property type="entry name" value="Dimeric alpha+beta barrel"/>
    <property type="match status" value="1"/>
</dbReference>
<feature type="domain" description="YCII-related" evidence="2">
    <location>
        <begin position="1"/>
        <end position="104"/>
    </location>
</feature>
<accession>A0ABX7M6X4</accession>
<dbReference type="InterPro" id="IPR011008">
    <property type="entry name" value="Dimeric_a/b-barrel"/>
</dbReference>
<comment type="similarity">
    <text evidence="1">Belongs to the YciI family.</text>
</comment>
<evidence type="ECO:0000313" key="3">
    <source>
        <dbReference type="EMBL" id="QSI76429.1"/>
    </source>
</evidence>
<dbReference type="Proteomes" id="UP000663570">
    <property type="component" value="Chromosome"/>
</dbReference>
<reference evidence="3 4" key="1">
    <citation type="submission" date="2021-02" db="EMBL/GenBank/DDBJ databases">
        <title>Niveibacterium changnyeongensis HC41.</title>
        <authorList>
            <person name="Kang M."/>
        </authorList>
    </citation>
    <scope>NUCLEOTIDE SEQUENCE [LARGE SCALE GENOMIC DNA]</scope>
    <source>
        <strain evidence="3 4">HC41</strain>
    </source>
</reference>
<dbReference type="PANTHER" id="PTHR35174:SF4">
    <property type="entry name" value="BLL7163 PROTEIN"/>
    <property type="match status" value="1"/>
</dbReference>
<name>A0ABX7M6X4_9RHOO</name>
<dbReference type="RefSeq" id="WP_172203319.1">
    <property type="nucleotide sequence ID" value="NZ_CP071060.1"/>
</dbReference>
<gene>
    <name evidence="3" type="ORF">JY500_18515</name>
</gene>
<dbReference type="Pfam" id="PF03795">
    <property type="entry name" value="YCII"/>
    <property type="match status" value="1"/>
</dbReference>
<dbReference type="PANTHER" id="PTHR35174">
    <property type="entry name" value="BLL7171 PROTEIN-RELATED"/>
    <property type="match status" value="1"/>
</dbReference>
<evidence type="ECO:0000313" key="4">
    <source>
        <dbReference type="Proteomes" id="UP000663570"/>
    </source>
</evidence>
<keyword evidence="4" id="KW-1185">Reference proteome</keyword>
<organism evidence="3 4">
    <name type="scientific">Niveibacterium microcysteis</name>
    <dbReference type="NCBI Taxonomy" id="2811415"/>
    <lineage>
        <taxon>Bacteria</taxon>
        <taxon>Pseudomonadati</taxon>
        <taxon>Pseudomonadota</taxon>
        <taxon>Betaproteobacteria</taxon>
        <taxon>Rhodocyclales</taxon>
        <taxon>Rhodocyclaceae</taxon>
        <taxon>Niveibacterium</taxon>
    </lineage>
</organism>
<sequence>MRYLILVKASRDSENGAMPDESLIAQMAAFHEDLARAGALLDASGLYPSAEGWRVRYGEAGSELLVGPFAPAESLIAGYTLIQARSREEALEWTRRFPNPAGGSRPAEIEVRPLMGLEAFPPSDALSRFEALGIGSKN</sequence>
<protein>
    <submittedName>
        <fullName evidence="3">YciI family protein</fullName>
    </submittedName>
</protein>
<dbReference type="SUPFAM" id="SSF54909">
    <property type="entry name" value="Dimeric alpha+beta barrel"/>
    <property type="match status" value="1"/>
</dbReference>
<evidence type="ECO:0000256" key="1">
    <source>
        <dbReference type="ARBA" id="ARBA00007689"/>
    </source>
</evidence>